<evidence type="ECO:0000256" key="1">
    <source>
        <dbReference type="ARBA" id="ARBA00004123"/>
    </source>
</evidence>
<dbReference type="OrthoDB" id="10071681at2759"/>
<dbReference type="InterPro" id="IPR009072">
    <property type="entry name" value="Histone-fold"/>
</dbReference>
<protein>
    <recommendedName>
        <fullName evidence="6">CENP-T/Histone H4 histone fold domain-containing protein</fullName>
    </recommendedName>
</protein>
<gene>
    <name evidence="7" type="ORF">MAM1_0158c06851</name>
</gene>
<evidence type="ECO:0000256" key="2">
    <source>
        <dbReference type="ARBA" id="ARBA00004286"/>
    </source>
</evidence>
<dbReference type="GO" id="GO:0046982">
    <property type="term" value="F:protein heterodimerization activity"/>
    <property type="evidence" value="ECO:0007669"/>
    <property type="project" value="InterPro"/>
</dbReference>
<accession>A0A0C9MIX7</accession>
<sequence>MAGTPTERFNPYSRDGFQRRLAHETPSQIVKLLSRQPPTDSKFKEADQSVEARSESTEYVMNTPERRSPVRLSKTNTRFKSYNASVLEDQRHIHMFRKRNRHNELADDALSVITELTTDKYSRFDRLFQTIEEPLQERTPLLPSQRHEPIDQSADLITEKVNIEQTAPIFEEASPSRQHQQTQELERDTLMDIDSSFYEGGGGNDDAPIENTQRSLFHDIRLATQETGYGNTQKSMFHEITLATQEIPEKRELSSPRLQAQTQTQTNTQTQEPPIQPSSPIAAQSLMALHSPSLPQPSASPPVIETQHDTFEEDLRRAQENMIDDNDYYGGGFEEDYDDEGLNQENEGIEGNFRGDAGDDGTRLNRFINEQSTSRSKDSALFDADDNSLSAPISTNIRKPVEPRNKVVVQGDSFISKLMDKPPTSGLNAISTAQVKSLFDGYLGFNKLISMPVGRYAQLRSLFFKQMLDDLKSYKENQPDDLQDEITPEDMILLMKRQKNITDRQSLEAVAHKYLPKEYSDLISQSALAYNRLYPAAMRGNPDDSFNDDEYEYDDE</sequence>
<evidence type="ECO:0000256" key="4">
    <source>
        <dbReference type="ARBA" id="ARBA00023242"/>
    </source>
</evidence>
<dbReference type="Gene3D" id="1.10.20.10">
    <property type="entry name" value="Histone, subunit A"/>
    <property type="match status" value="1"/>
</dbReference>
<keyword evidence="3" id="KW-0158">Chromosome</keyword>
<dbReference type="EMBL" id="DF836447">
    <property type="protein sequence ID" value="GAN07354.1"/>
    <property type="molecule type" value="Genomic_DNA"/>
</dbReference>
<dbReference type="Proteomes" id="UP000053815">
    <property type="component" value="Unassembled WGS sequence"/>
</dbReference>
<feature type="compositionally biased region" description="Basic and acidic residues" evidence="5">
    <location>
        <begin position="41"/>
        <end position="56"/>
    </location>
</feature>
<dbReference type="CDD" id="cd22920">
    <property type="entry name" value="HFD_CENP-T"/>
    <property type="match status" value="1"/>
</dbReference>
<evidence type="ECO:0000256" key="5">
    <source>
        <dbReference type="SAM" id="MobiDB-lite"/>
    </source>
</evidence>
<name>A0A0C9MIX7_9FUNG</name>
<feature type="region of interest" description="Disordered" evidence="5">
    <location>
        <begin position="1"/>
        <end position="20"/>
    </location>
</feature>
<feature type="domain" description="CENP-T/Histone H4 histone fold" evidence="6">
    <location>
        <begin position="458"/>
        <end position="525"/>
    </location>
</feature>
<dbReference type="GO" id="GO:0005634">
    <property type="term" value="C:nucleus"/>
    <property type="evidence" value="ECO:0007669"/>
    <property type="project" value="UniProtKB-SubCell"/>
</dbReference>
<proteinExistence type="predicted"/>
<evidence type="ECO:0000256" key="3">
    <source>
        <dbReference type="ARBA" id="ARBA00022454"/>
    </source>
</evidence>
<organism evidence="7">
    <name type="scientific">Mucor ambiguus</name>
    <dbReference type="NCBI Taxonomy" id="91626"/>
    <lineage>
        <taxon>Eukaryota</taxon>
        <taxon>Fungi</taxon>
        <taxon>Fungi incertae sedis</taxon>
        <taxon>Mucoromycota</taxon>
        <taxon>Mucoromycotina</taxon>
        <taxon>Mucoromycetes</taxon>
        <taxon>Mucorales</taxon>
        <taxon>Mucorineae</taxon>
        <taxon>Mucoraceae</taxon>
        <taxon>Mucor</taxon>
    </lineage>
</organism>
<dbReference type="STRING" id="91626.A0A0C9MIX7"/>
<feature type="compositionally biased region" description="Low complexity" evidence="5">
    <location>
        <begin position="261"/>
        <end position="271"/>
    </location>
</feature>
<evidence type="ECO:0000259" key="6">
    <source>
        <dbReference type="Pfam" id="PF15511"/>
    </source>
</evidence>
<comment type="subcellular location">
    <subcellularLocation>
        <location evidence="2">Chromosome</location>
    </subcellularLocation>
    <subcellularLocation>
        <location evidence="1">Nucleus</location>
    </subcellularLocation>
</comment>
<feature type="region of interest" description="Disordered" evidence="5">
    <location>
        <begin position="30"/>
        <end position="68"/>
    </location>
</feature>
<keyword evidence="8" id="KW-1185">Reference proteome</keyword>
<dbReference type="GO" id="GO:0005694">
    <property type="term" value="C:chromosome"/>
    <property type="evidence" value="ECO:0007669"/>
    <property type="project" value="UniProtKB-SubCell"/>
</dbReference>
<dbReference type="AlphaFoldDB" id="A0A0C9MIX7"/>
<evidence type="ECO:0000313" key="8">
    <source>
        <dbReference type="Proteomes" id="UP000053815"/>
    </source>
</evidence>
<dbReference type="Pfam" id="PF15511">
    <property type="entry name" value="CENP-T_C"/>
    <property type="match status" value="1"/>
</dbReference>
<feature type="region of interest" description="Disordered" evidence="5">
    <location>
        <begin position="250"/>
        <end position="279"/>
    </location>
</feature>
<evidence type="ECO:0000313" key="7">
    <source>
        <dbReference type="EMBL" id="GAN07354.1"/>
    </source>
</evidence>
<dbReference type="InterPro" id="IPR035425">
    <property type="entry name" value="CENP-T/H4_C"/>
</dbReference>
<reference evidence="7" key="1">
    <citation type="submission" date="2014-09" db="EMBL/GenBank/DDBJ databases">
        <title>Draft genome sequence of an oleaginous Mucoromycotina fungus Mucor ambiguus NBRC6742.</title>
        <authorList>
            <person name="Takeda I."/>
            <person name="Yamane N."/>
            <person name="Morita T."/>
            <person name="Tamano K."/>
            <person name="Machida M."/>
            <person name="Baker S."/>
            <person name="Koike H."/>
        </authorList>
    </citation>
    <scope>NUCLEOTIDE SEQUENCE</scope>
    <source>
        <strain evidence="7">NBRC 6742</strain>
    </source>
</reference>
<keyword evidence="4" id="KW-0539">Nucleus</keyword>